<sequence length="414" mass="45359">MVGNSAACTRILGLLTALQRPGKSTLSAPRSSIWNRAFTIQSTLGNRRNAVSVLVQRIHVHVSVHPLSPSSSLIDSSSSDTLSTDDRFVVRRLLEPGFVSDDLKGKQGAASRGVDVAVLIETIITALSVIYIVGLGDTLLKCLLFNVSPKSILGNGSGADEKLTILVMFAWIFWSILYASSFLFFPKKKSAKTTKRYSSRRKFIVYALDVCVTYLVGYYTCHWRQKLFGDGASFFNCDNVKYEGVRMQTWTSAPFVRHFITSPKAVKLNIEAAARHANDTGVKVLCLGALNKAESINGGGVNVVRALGRYCGDNRKVSIIHGNHLTAAAVVETTHQCFGDNARVFLTGASSKVGWAVAQALRDCHDYDILCHSTDKSRRDIFREHNFRATSSLKDGMSFSNLWILGKNDPGVAK</sequence>
<evidence type="ECO:0000313" key="2">
    <source>
        <dbReference type="EMBL" id="CAE4634811.1"/>
    </source>
</evidence>
<organism evidence="2">
    <name type="scientific">Ditylum brightwellii</name>
    <dbReference type="NCBI Taxonomy" id="49249"/>
    <lineage>
        <taxon>Eukaryota</taxon>
        <taxon>Sar</taxon>
        <taxon>Stramenopiles</taxon>
        <taxon>Ochrophyta</taxon>
        <taxon>Bacillariophyta</taxon>
        <taxon>Mediophyceae</taxon>
        <taxon>Lithodesmiophycidae</taxon>
        <taxon>Lithodesmiales</taxon>
        <taxon>Lithodesmiaceae</taxon>
        <taxon>Ditylum</taxon>
    </lineage>
</organism>
<protein>
    <submittedName>
        <fullName evidence="2">Uncharacterized protein</fullName>
    </submittedName>
</protein>
<dbReference type="AlphaFoldDB" id="A0A7S4VVY9"/>
<feature type="transmembrane region" description="Helical" evidence="1">
    <location>
        <begin position="114"/>
        <end position="134"/>
    </location>
</feature>
<keyword evidence="1" id="KW-1133">Transmembrane helix</keyword>
<dbReference type="EMBL" id="HBNS01037691">
    <property type="protein sequence ID" value="CAE4634811.1"/>
    <property type="molecule type" value="Transcribed_RNA"/>
</dbReference>
<proteinExistence type="predicted"/>
<reference evidence="2" key="1">
    <citation type="submission" date="2021-01" db="EMBL/GenBank/DDBJ databases">
        <authorList>
            <person name="Corre E."/>
            <person name="Pelletier E."/>
            <person name="Niang G."/>
            <person name="Scheremetjew M."/>
            <person name="Finn R."/>
            <person name="Kale V."/>
            <person name="Holt S."/>
            <person name="Cochrane G."/>
            <person name="Meng A."/>
            <person name="Brown T."/>
            <person name="Cohen L."/>
        </authorList>
    </citation>
    <scope>NUCLEOTIDE SEQUENCE</scope>
    <source>
        <strain evidence="2">GSO104</strain>
    </source>
</reference>
<keyword evidence="1" id="KW-0472">Membrane</keyword>
<feature type="transmembrane region" description="Helical" evidence="1">
    <location>
        <begin position="203"/>
        <end position="220"/>
    </location>
</feature>
<accession>A0A7S4VVY9</accession>
<dbReference type="SUPFAM" id="SSF51735">
    <property type="entry name" value="NAD(P)-binding Rossmann-fold domains"/>
    <property type="match status" value="1"/>
</dbReference>
<dbReference type="InterPro" id="IPR036291">
    <property type="entry name" value="NAD(P)-bd_dom_sf"/>
</dbReference>
<gene>
    <name evidence="2" type="ORF">DBRI00130_LOCUS29427</name>
</gene>
<name>A0A7S4VVY9_9STRA</name>
<feature type="transmembrane region" description="Helical" evidence="1">
    <location>
        <begin position="163"/>
        <end position="183"/>
    </location>
</feature>
<keyword evidence="1" id="KW-0812">Transmembrane</keyword>
<evidence type="ECO:0000256" key="1">
    <source>
        <dbReference type="SAM" id="Phobius"/>
    </source>
</evidence>